<feature type="compositionally biased region" description="Basic and acidic residues" evidence="15">
    <location>
        <begin position="436"/>
        <end position="448"/>
    </location>
</feature>
<gene>
    <name evidence="12 17" type="primary">tig</name>
    <name evidence="17" type="ORF">M8523_03550</name>
</gene>
<dbReference type="PIRSF" id="PIRSF003095">
    <property type="entry name" value="Trigger_factor"/>
    <property type="match status" value="1"/>
</dbReference>
<dbReference type="GO" id="GO:0044183">
    <property type="term" value="F:protein folding chaperone"/>
    <property type="evidence" value="ECO:0007669"/>
    <property type="project" value="TreeGrafter"/>
</dbReference>
<evidence type="ECO:0000256" key="12">
    <source>
        <dbReference type="HAMAP-Rule" id="MF_00303"/>
    </source>
</evidence>
<dbReference type="RefSeq" id="WP_282583463.1">
    <property type="nucleotide sequence ID" value="NZ_JAMOIM010000002.1"/>
</dbReference>
<keyword evidence="5 12" id="KW-0132">Cell division</keyword>
<keyword evidence="8 12" id="KW-0413">Isomerase</keyword>
<dbReference type="InterPro" id="IPR037041">
    <property type="entry name" value="Trigger_fac_C_sf"/>
</dbReference>
<dbReference type="GO" id="GO:0043022">
    <property type="term" value="F:ribosome binding"/>
    <property type="evidence" value="ECO:0007669"/>
    <property type="project" value="TreeGrafter"/>
</dbReference>
<keyword evidence="9 12" id="KW-0131">Cell cycle</keyword>
<dbReference type="EMBL" id="JAMOIM010000002">
    <property type="protein sequence ID" value="MCW6507091.1"/>
    <property type="molecule type" value="Genomic_DNA"/>
</dbReference>
<keyword evidence="12" id="KW-0963">Cytoplasm</keyword>
<evidence type="ECO:0000256" key="15">
    <source>
        <dbReference type="SAM" id="MobiDB-lite"/>
    </source>
</evidence>
<dbReference type="InterPro" id="IPR046357">
    <property type="entry name" value="PPIase_dom_sf"/>
</dbReference>
<dbReference type="SUPFAM" id="SSF54534">
    <property type="entry name" value="FKBP-like"/>
    <property type="match status" value="1"/>
</dbReference>
<keyword evidence="6 12" id="KW-0697">Rotamase</keyword>
<accession>A0AA41YTT2</accession>
<evidence type="ECO:0000256" key="2">
    <source>
        <dbReference type="ARBA" id="ARBA00005464"/>
    </source>
</evidence>
<dbReference type="FunFam" id="3.10.50.40:FF:000001">
    <property type="entry name" value="Trigger factor"/>
    <property type="match status" value="1"/>
</dbReference>
<comment type="caution">
    <text evidence="17">The sequence shown here is derived from an EMBL/GenBank/DDBJ whole genome shotgun (WGS) entry which is preliminary data.</text>
</comment>
<dbReference type="PANTHER" id="PTHR30560:SF3">
    <property type="entry name" value="TRIGGER FACTOR-LIKE PROTEIN TIG, CHLOROPLASTIC"/>
    <property type="match status" value="1"/>
</dbReference>
<comment type="function">
    <text evidence="10 12">Involved in protein export. Acts as a chaperone by maintaining the newly synthesized protein in an open conformation. Functions as a peptidyl-prolyl cis-trans isomerase.</text>
</comment>
<feature type="domain" description="PPIase FKBP-type" evidence="16">
    <location>
        <begin position="172"/>
        <end position="232"/>
    </location>
</feature>
<comment type="catalytic activity">
    <reaction evidence="1 12 13">
        <text>[protein]-peptidylproline (omega=180) = [protein]-peptidylproline (omega=0)</text>
        <dbReference type="Rhea" id="RHEA:16237"/>
        <dbReference type="Rhea" id="RHEA-COMP:10747"/>
        <dbReference type="Rhea" id="RHEA-COMP:10748"/>
        <dbReference type="ChEBI" id="CHEBI:83833"/>
        <dbReference type="ChEBI" id="CHEBI:83834"/>
        <dbReference type="EC" id="5.2.1.8"/>
    </reaction>
</comment>
<dbReference type="GO" id="GO:0015031">
    <property type="term" value="P:protein transport"/>
    <property type="evidence" value="ECO:0007669"/>
    <property type="project" value="UniProtKB-UniRule"/>
</dbReference>
<feature type="compositionally biased region" description="Basic and acidic residues" evidence="15">
    <location>
        <begin position="460"/>
        <end position="470"/>
    </location>
</feature>
<reference evidence="17" key="1">
    <citation type="submission" date="2022-05" db="EMBL/GenBank/DDBJ databases">
        <authorList>
            <person name="Pankratov T."/>
        </authorList>
    </citation>
    <scope>NUCLEOTIDE SEQUENCE</scope>
    <source>
        <strain evidence="17">BP6-180914</strain>
    </source>
</reference>
<evidence type="ECO:0000256" key="4">
    <source>
        <dbReference type="ARBA" id="ARBA00016902"/>
    </source>
</evidence>
<evidence type="ECO:0000256" key="5">
    <source>
        <dbReference type="ARBA" id="ARBA00022618"/>
    </source>
</evidence>
<evidence type="ECO:0000256" key="11">
    <source>
        <dbReference type="ARBA" id="ARBA00029986"/>
    </source>
</evidence>
<dbReference type="InterPro" id="IPR005215">
    <property type="entry name" value="Trig_fac"/>
</dbReference>
<dbReference type="GO" id="GO:0003755">
    <property type="term" value="F:peptidyl-prolyl cis-trans isomerase activity"/>
    <property type="evidence" value="ECO:0007669"/>
    <property type="project" value="UniProtKB-UniRule"/>
</dbReference>
<proteinExistence type="inferred from homology"/>
<dbReference type="InterPro" id="IPR001179">
    <property type="entry name" value="PPIase_FKBP_dom"/>
</dbReference>
<dbReference type="InterPro" id="IPR008880">
    <property type="entry name" value="Trigger_fac_C"/>
</dbReference>
<dbReference type="InterPro" id="IPR036611">
    <property type="entry name" value="Trigger_fac_ribosome-bd_sf"/>
</dbReference>
<dbReference type="PROSITE" id="PS50059">
    <property type="entry name" value="FKBP_PPIASE"/>
    <property type="match status" value="1"/>
</dbReference>
<dbReference type="PANTHER" id="PTHR30560">
    <property type="entry name" value="TRIGGER FACTOR CHAPERONE AND PEPTIDYL-PROLYL CIS/TRANS ISOMERASE"/>
    <property type="match status" value="1"/>
</dbReference>
<dbReference type="Gene3D" id="3.10.50.40">
    <property type="match status" value="1"/>
</dbReference>
<evidence type="ECO:0000256" key="10">
    <source>
        <dbReference type="ARBA" id="ARBA00024849"/>
    </source>
</evidence>
<dbReference type="Gene3D" id="3.30.70.1050">
    <property type="entry name" value="Trigger factor ribosome-binding domain"/>
    <property type="match status" value="1"/>
</dbReference>
<comment type="subcellular location">
    <subcellularLocation>
        <location evidence="12">Cytoplasm</location>
    </subcellularLocation>
    <text evidence="12">About half TF is bound to the ribosome near the polypeptide exit tunnel while the other half is free in the cytoplasm.</text>
</comment>
<dbReference type="Gene3D" id="1.10.3120.10">
    <property type="entry name" value="Trigger factor, C-terminal domain"/>
    <property type="match status" value="1"/>
</dbReference>
<evidence type="ECO:0000256" key="14">
    <source>
        <dbReference type="RuleBase" id="RU003914"/>
    </source>
</evidence>
<evidence type="ECO:0000256" key="8">
    <source>
        <dbReference type="ARBA" id="ARBA00023235"/>
    </source>
</evidence>
<dbReference type="GO" id="GO:0005737">
    <property type="term" value="C:cytoplasm"/>
    <property type="evidence" value="ECO:0007669"/>
    <property type="project" value="UniProtKB-SubCell"/>
</dbReference>
<keyword evidence="7 12" id="KW-0143">Chaperone</keyword>
<dbReference type="Proteomes" id="UP001165667">
    <property type="component" value="Unassembled WGS sequence"/>
</dbReference>
<comment type="domain">
    <text evidence="12">Consists of 3 domains; the N-terminus binds the ribosome, the middle domain has PPIase activity, while the C-terminus has intrinsic chaperone activity on its own.</text>
</comment>
<feature type="region of interest" description="Disordered" evidence="15">
    <location>
        <begin position="436"/>
        <end position="470"/>
    </location>
</feature>
<dbReference type="InterPro" id="IPR027304">
    <property type="entry name" value="Trigger_fact/SurA_dom_sf"/>
</dbReference>
<dbReference type="Pfam" id="PF00254">
    <property type="entry name" value="FKBP_C"/>
    <property type="match status" value="1"/>
</dbReference>
<dbReference type="EC" id="5.2.1.8" evidence="3 12"/>
<organism evidence="17 18">
    <name type="scientific">Lichenifustis flavocetrariae</name>
    <dbReference type="NCBI Taxonomy" id="2949735"/>
    <lineage>
        <taxon>Bacteria</taxon>
        <taxon>Pseudomonadati</taxon>
        <taxon>Pseudomonadota</taxon>
        <taxon>Alphaproteobacteria</taxon>
        <taxon>Hyphomicrobiales</taxon>
        <taxon>Lichenihabitantaceae</taxon>
        <taxon>Lichenifustis</taxon>
    </lineage>
</organism>
<dbReference type="Pfam" id="PF05697">
    <property type="entry name" value="Trigger_N"/>
    <property type="match status" value="1"/>
</dbReference>
<dbReference type="NCBIfam" id="TIGR00115">
    <property type="entry name" value="tig"/>
    <property type="match status" value="1"/>
</dbReference>
<evidence type="ECO:0000313" key="18">
    <source>
        <dbReference type="Proteomes" id="UP001165667"/>
    </source>
</evidence>
<protein>
    <recommendedName>
        <fullName evidence="4 12">Trigger factor</fullName>
        <shortName evidence="12">TF</shortName>
        <ecNumber evidence="3 12">5.2.1.8</ecNumber>
    </recommendedName>
    <alternativeName>
        <fullName evidence="11 12">PPIase</fullName>
    </alternativeName>
</protein>
<dbReference type="GO" id="GO:0043335">
    <property type="term" value="P:protein unfolding"/>
    <property type="evidence" value="ECO:0007669"/>
    <property type="project" value="TreeGrafter"/>
</dbReference>
<evidence type="ECO:0000256" key="9">
    <source>
        <dbReference type="ARBA" id="ARBA00023306"/>
    </source>
</evidence>
<dbReference type="GO" id="GO:0051301">
    <property type="term" value="P:cell division"/>
    <property type="evidence" value="ECO:0007669"/>
    <property type="project" value="UniProtKB-KW"/>
</dbReference>
<dbReference type="SUPFAM" id="SSF102735">
    <property type="entry name" value="Trigger factor ribosome-binding domain"/>
    <property type="match status" value="1"/>
</dbReference>
<dbReference type="SUPFAM" id="SSF109998">
    <property type="entry name" value="Triger factor/SurA peptide-binding domain-like"/>
    <property type="match status" value="1"/>
</dbReference>
<evidence type="ECO:0000256" key="1">
    <source>
        <dbReference type="ARBA" id="ARBA00000971"/>
    </source>
</evidence>
<comment type="similarity">
    <text evidence="2 12 14">Belongs to the FKBP-type PPIase family. Tig subfamily.</text>
</comment>
<keyword evidence="18" id="KW-1185">Reference proteome</keyword>
<evidence type="ECO:0000259" key="16">
    <source>
        <dbReference type="PROSITE" id="PS50059"/>
    </source>
</evidence>
<evidence type="ECO:0000256" key="6">
    <source>
        <dbReference type="ARBA" id="ARBA00023110"/>
    </source>
</evidence>
<dbReference type="GO" id="GO:0051083">
    <property type="term" value="P:'de novo' cotranslational protein folding"/>
    <property type="evidence" value="ECO:0007669"/>
    <property type="project" value="TreeGrafter"/>
</dbReference>
<evidence type="ECO:0000313" key="17">
    <source>
        <dbReference type="EMBL" id="MCW6507091.1"/>
    </source>
</evidence>
<evidence type="ECO:0000256" key="3">
    <source>
        <dbReference type="ARBA" id="ARBA00013194"/>
    </source>
</evidence>
<name>A0AA41YTT2_9HYPH</name>
<dbReference type="Pfam" id="PF05698">
    <property type="entry name" value="Trigger_C"/>
    <property type="match status" value="1"/>
</dbReference>
<evidence type="ECO:0000256" key="7">
    <source>
        <dbReference type="ARBA" id="ARBA00023186"/>
    </source>
</evidence>
<evidence type="ECO:0000256" key="13">
    <source>
        <dbReference type="PROSITE-ProRule" id="PRU00277"/>
    </source>
</evidence>
<dbReference type="InterPro" id="IPR008881">
    <property type="entry name" value="Trigger_fac_ribosome-bd_bac"/>
</dbReference>
<dbReference type="HAMAP" id="MF_00303">
    <property type="entry name" value="Trigger_factor_Tig"/>
    <property type="match status" value="1"/>
</dbReference>
<dbReference type="AlphaFoldDB" id="A0AA41YTT2"/>
<sequence length="470" mass="52305">MQVTEISAQGLKREYKVVLPAADLASKLDSELADMRSKANIKGFRPGKVPTAHLRRLYGKSLMGEVVQNAVNEANRKIVEDHKLRLALEPKIDLSSDQAELEKALEAKGDLAFTVAVETLPQFEVGSFDDIELEKQVVDIDEADIEKSVARMADQNRAYEPKTAEDAVAEKGDKLTIDFEGRMGDELFDGGAGTDVDLVLGSDSFIPGFEDQLLGAKIGEHRKVEVKFPDQYLSPKLAGQEATFDVTVKAIAAPGEVATDDEFAKSFGFDDLDALKGAIRDRLKDDLSKASRDKLKRSLLDVLDKRYSFDLPEGLVNQEFEQIWRQVEQEQTQSGRTFADEKTTEDEQKAEYRKIAERRVRLGLVLADVGEKAAVKVEDAELGKALSEMVRQYPGQEKEVWEFYRKNPQALAQVRAPLFEEKVVDLIIAQTKVHERTVSRDELMKVEDDASATKSSDGATGDKEMESATE</sequence>